<sequence length="68" mass="7213">MSGHGQSHLLESQATVLSKKEIRGPPSRPVLSRGHHACSSRCRPPTPASTPSIVLAVYLCLPASTKPK</sequence>
<gene>
    <name evidence="2" type="ORF">E2C01_012815</name>
</gene>
<accession>A0A5B7DF50</accession>
<evidence type="ECO:0000313" key="2">
    <source>
        <dbReference type="EMBL" id="MPC19884.1"/>
    </source>
</evidence>
<dbReference type="EMBL" id="VSRR010000812">
    <property type="protein sequence ID" value="MPC19884.1"/>
    <property type="molecule type" value="Genomic_DNA"/>
</dbReference>
<comment type="caution">
    <text evidence="2">The sequence shown here is derived from an EMBL/GenBank/DDBJ whole genome shotgun (WGS) entry which is preliminary data.</text>
</comment>
<evidence type="ECO:0000313" key="3">
    <source>
        <dbReference type="Proteomes" id="UP000324222"/>
    </source>
</evidence>
<reference evidence="2 3" key="1">
    <citation type="submission" date="2019-05" db="EMBL/GenBank/DDBJ databases">
        <title>Another draft genome of Portunus trituberculatus and its Hox gene families provides insights of decapod evolution.</title>
        <authorList>
            <person name="Jeong J.-H."/>
            <person name="Song I."/>
            <person name="Kim S."/>
            <person name="Choi T."/>
            <person name="Kim D."/>
            <person name="Ryu S."/>
            <person name="Kim W."/>
        </authorList>
    </citation>
    <scope>NUCLEOTIDE SEQUENCE [LARGE SCALE GENOMIC DNA]</scope>
    <source>
        <tissue evidence="2">Muscle</tissue>
    </source>
</reference>
<evidence type="ECO:0000256" key="1">
    <source>
        <dbReference type="SAM" id="MobiDB-lite"/>
    </source>
</evidence>
<keyword evidence="3" id="KW-1185">Reference proteome</keyword>
<feature type="region of interest" description="Disordered" evidence="1">
    <location>
        <begin position="1"/>
        <end position="48"/>
    </location>
</feature>
<dbReference type="AlphaFoldDB" id="A0A5B7DF50"/>
<organism evidence="2 3">
    <name type="scientific">Portunus trituberculatus</name>
    <name type="common">Swimming crab</name>
    <name type="synonym">Neptunus trituberculatus</name>
    <dbReference type="NCBI Taxonomy" id="210409"/>
    <lineage>
        <taxon>Eukaryota</taxon>
        <taxon>Metazoa</taxon>
        <taxon>Ecdysozoa</taxon>
        <taxon>Arthropoda</taxon>
        <taxon>Crustacea</taxon>
        <taxon>Multicrustacea</taxon>
        <taxon>Malacostraca</taxon>
        <taxon>Eumalacostraca</taxon>
        <taxon>Eucarida</taxon>
        <taxon>Decapoda</taxon>
        <taxon>Pleocyemata</taxon>
        <taxon>Brachyura</taxon>
        <taxon>Eubrachyura</taxon>
        <taxon>Portunoidea</taxon>
        <taxon>Portunidae</taxon>
        <taxon>Portuninae</taxon>
        <taxon>Portunus</taxon>
    </lineage>
</organism>
<name>A0A5B7DF50_PORTR</name>
<dbReference type="Proteomes" id="UP000324222">
    <property type="component" value="Unassembled WGS sequence"/>
</dbReference>
<protein>
    <submittedName>
        <fullName evidence="2">Uncharacterized protein</fullName>
    </submittedName>
</protein>
<proteinExistence type="predicted"/>